<dbReference type="InterPro" id="IPR002201">
    <property type="entry name" value="Glyco_trans_9"/>
</dbReference>
<evidence type="ECO:0000313" key="4">
    <source>
        <dbReference type="Proteomes" id="UP000006329"/>
    </source>
</evidence>
<dbReference type="Proteomes" id="UP000006329">
    <property type="component" value="Unassembled WGS sequence"/>
</dbReference>
<keyword evidence="1" id="KW-0328">Glycosyltransferase</keyword>
<dbReference type="SUPFAM" id="SSF53756">
    <property type="entry name" value="UDP-Glycosyltransferase/glycogen phosphorylase"/>
    <property type="match status" value="1"/>
</dbReference>
<dbReference type="CDD" id="cd03789">
    <property type="entry name" value="GT9_LPS_heptosyltransferase"/>
    <property type="match status" value="1"/>
</dbReference>
<dbReference type="PANTHER" id="PTHR30160:SF1">
    <property type="entry name" value="LIPOPOLYSACCHARIDE 1,2-N-ACETYLGLUCOSAMINETRANSFERASE-RELATED"/>
    <property type="match status" value="1"/>
</dbReference>
<reference evidence="3" key="1">
    <citation type="submission" date="2012-10" db="EMBL/GenBank/DDBJ databases">
        <authorList>
            <person name="Harkins D.M."/>
            <person name="Durkin A.S."/>
            <person name="Brinkac L.M."/>
            <person name="Haft D.H."/>
            <person name="Selengut J.D."/>
            <person name="Sanka R."/>
            <person name="DePew J."/>
            <person name="Purushe J."/>
            <person name="Matthias M.A."/>
            <person name="Vinetz J.M."/>
            <person name="Sutton G.G."/>
            <person name="Nierman W.C."/>
            <person name="Fouts D.E."/>
        </authorList>
    </citation>
    <scope>NUCLEOTIDE SEQUENCE [LARGE SCALE GENOMIC DNA]</scope>
    <source>
        <strain evidence="3">MOR084</strain>
    </source>
</reference>
<name>A0A0E2BD76_9LEPT</name>
<gene>
    <name evidence="3" type="ORF">LEP1GSC179_4144</name>
</gene>
<evidence type="ECO:0000256" key="2">
    <source>
        <dbReference type="ARBA" id="ARBA00022679"/>
    </source>
</evidence>
<dbReference type="EMBL" id="AHON02000057">
    <property type="protein sequence ID" value="EKO33178.1"/>
    <property type="molecule type" value="Genomic_DNA"/>
</dbReference>
<evidence type="ECO:0000256" key="1">
    <source>
        <dbReference type="ARBA" id="ARBA00022676"/>
    </source>
</evidence>
<comment type="caution">
    <text evidence="3">The sequence shown here is derived from an EMBL/GenBank/DDBJ whole genome shotgun (WGS) entry which is preliminary data.</text>
</comment>
<proteinExistence type="predicted"/>
<evidence type="ECO:0000313" key="3">
    <source>
        <dbReference type="EMBL" id="EKO33178.1"/>
    </source>
</evidence>
<keyword evidence="4" id="KW-1185">Reference proteome</keyword>
<dbReference type="Pfam" id="PF01075">
    <property type="entry name" value="Glyco_transf_9"/>
    <property type="match status" value="1"/>
</dbReference>
<keyword evidence="2" id="KW-0808">Transferase</keyword>
<dbReference type="GO" id="GO:0005829">
    <property type="term" value="C:cytosol"/>
    <property type="evidence" value="ECO:0007669"/>
    <property type="project" value="TreeGrafter"/>
</dbReference>
<dbReference type="PANTHER" id="PTHR30160">
    <property type="entry name" value="TETRAACYLDISACCHARIDE 4'-KINASE-RELATED"/>
    <property type="match status" value="1"/>
</dbReference>
<dbReference type="AlphaFoldDB" id="A0A0E2BD76"/>
<dbReference type="GO" id="GO:0009244">
    <property type="term" value="P:lipopolysaccharide core region biosynthetic process"/>
    <property type="evidence" value="ECO:0007669"/>
    <property type="project" value="TreeGrafter"/>
</dbReference>
<sequence length="343" mass="38885">MNEKILLIQTAFLGDLILTTSFFREVKKKYRNSHLTVVVNKGTESVLEANPYIDGLIPLDKKEFKKSLWKFFSFLWNLRKERYTLCILPHFSFRSTLIGFASGAKVRIGYESAGFSFLLTKKVPRPTRGTHEVEKLFSLLYDKEEYSKIQKRPELFWREESVFRVRALMRENGLEEGNYVLLAPSSIWETKRMPASKFRILGERLAKESGKKVVLIGSKADVDLCEEVGAGYGINFAGKTNLPELSFLVSKAALMISNDSSPIHFASAFNIPTLAVFGATIPDFGYTPLADSSFISEIRGLYCRPCGIHGGRICPEGHFRCMMEQDTDTMFEVAVRLKRGNVK</sequence>
<protein>
    <submittedName>
        <fullName evidence="3">Lipopolysaccharide heptosyltransferase II</fullName>
    </submittedName>
</protein>
<accession>A0A0E2BD76</accession>
<dbReference type="InterPro" id="IPR051199">
    <property type="entry name" value="LPS_LOS_Heptosyltrfase"/>
</dbReference>
<dbReference type="RefSeq" id="WP_004475808.1">
    <property type="nucleotide sequence ID" value="NZ_AHON02000057.1"/>
</dbReference>
<organism evidence="3 4">
    <name type="scientific">Leptospira santarosai str. MOR084</name>
    <dbReference type="NCBI Taxonomy" id="1049984"/>
    <lineage>
        <taxon>Bacteria</taxon>
        <taxon>Pseudomonadati</taxon>
        <taxon>Spirochaetota</taxon>
        <taxon>Spirochaetia</taxon>
        <taxon>Leptospirales</taxon>
        <taxon>Leptospiraceae</taxon>
        <taxon>Leptospira</taxon>
    </lineage>
</organism>
<dbReference type="GO" id="GO:0008713">
    <property type="term" value="F:ADP-heptose-lipopolysaccharide heptosyltransferase activity"/>
    <property type="evidence" value="ECO:0007669"/>
    <property type="project" value="TreeGrafter"/>
</dbReference>
<dbReference type="Gene3D" id="3.40.50.2000">
    <property type="entry name" value="Glycogen Phosphorylase B"/>
    <property type="match status" value="2"/>
</dbReference>